<keyword evidence="2" id="KW-1185">Reference proteome</keyword>
<dbReference type="EMBL" id="JAGFNK010000086">
    <property type="protein sequence ID" value="KAI9508579.1"/>
    <property type="molecule type" value="Genomic_DNA"/>
</dbReference>
<comment type="caution">
    <text evidence="1">The sequence shown here is derived from an EMBL/GenBank/DDBJ whole genome shotgun (WGS) entry which is preliminary data.</text>
</comment>
<accession>A0ACC0UA40</accession>
<gene>
    <name evidence="1" type="ORF">F5148DRAFT_1194976</name>
</gene>
<reference evidence="1" key="1">
    <citation type="submission" date="2021-03" db="EMBL/GenBank/DDBJ databases">
        <title>Evolutionary priming and transition to the ectomycorrhizal habit in an iconic lineage of mushroom-forming fungi: is preadaptation a requirement?</title>
        <authorList>
            <consortium name="DOE Joint Genome Institute"/>
            <person name="Looney B.P."/>
            <person name="Miyauchi S."/>
            <person name="Morin E."/>
            <person name="Drula E."/>
            <person name="Courty P.E."/>
            <person name="Chicoki N."/>
            <person name="Fauchery L."/>
            <person name="Kohler A."/>
            <person name="Kuo A."/>
            <person name="LaButti K."/>
            <person name="Pangilinan J."/>
            <person name="Lipzen A."/>
            <person name="Riley R."/>
            <person name="Andreopoulos W."/>
            <person name="He G."/>
            <person name="Johnson J."/>
            <person name="Barry K.W."/>
            <person name="Grigoriev I.V."/>
            <person name="Nagy L."/>
            <person name="Hibbett D."/>
            <person name="Henrissat B."/>
            <person name="Matheny P.B."/>
            <person name="Labbe J."/>
            <person name="Martin A.F."/>
        </authorList>
    </citation>
    <scope>NUCLEOTIDE SEQUENCE</scope>
    <source>
        <strain evidence="1">BPL698</strain>
    </source>
</reference>
<protein>
    <submittedName>
        <fullName evidence="1">Uncharacterized protein</fullName>
    </submittedName>
</protein>
<organism evidence="1 2">
    <name type="scientific">Russula earlei</name>
    <dbReference type="NCBI Taxonomy" id="71964"/>
    <lineage>
        <taxon>Eukaryota</taxon>
        <taxon>Fungi</taxon>
        <taxon>Dikarya</taxon>
        <taxon>Basidiomycota</taxon>
        <taxon>Agaricomycotina</taxon>
        <taxon>Agaricomycetes</taxon>
        <taxon>Russulales</taxon>
        <taxon>Russulaceae</taxon>
        <taxon>Russula</taxon>
    </lineage>
</organism>
<evidence type="ECO:0000313" key="1">
    <source>
        <dbReference type="EMBL" id="KAI9508579.1"/>
    </source>
</evidence>
<name>A0ACC0UA40_9AGAM</name>
<sequence length="74" mass="8209">MSCKALDTLNIKGRLGTRKTYAITLWAVGLSFTYSRAHLSCQCFSDIILILGLGVLLFFFHRQSYFGALTLGTS</sequence>
<evidence type="ECO:0000313" key="2">
    <source>
        <dbReference type="Proteomes" id="UP001207468"/>
    </source>
</evidence>
<proteinExistence type="predicted"/>
<dbReference type="Proteomes" id="UP001207468">
    <property type="component" value="Unassembled WGS sequence"/>
</dbReference>